<keyword evidence="3 6" id="KW-0812">Transmembrane</keyword>
<dbReference type="PANTHER" id="PTHR32322:SF2">
    <property type="entry name" value="EAMA DOMAIN-CONTAINING PROTEIN"/>
    <property type="match status" value="1"/>
</dbReference>
<feature type="transmembrane region" description="Helical" evidence="6">
    <location>
        <begin position="58"/>
        <end position="76"/>
    </location>
</feature>
<feature type="transmembrane region" description="Helical" evidence="6">
    <location>
        <begin position="33"/>
        <end position="51"/>
    </location>
</feature>
<evidence type="ECO:0000256" key="4">
    <source>
        <dbReference type="ARBA" id="ARBA00022989"/>
    </source>
</evidence>
<comment type="caution">
    <text evidence="8">The sequence shown here is derived from an EMBL/GenBank/DDBJ whole genome shotgun (WGS) entry which is preliminary data.</text>
</comment>
<dbReference type="InterPro" id="IPR000620">
    <property type="entry name" value="EamA_dom"/>
</dbReference>
<evidence type="ECO:0000256" key="5">
    <source>
        <dbReference type="ARBA" id="ARBA00023136"/>
    </source>
</evidence>
<proteinExistence type="inferred from homology"/>
<keyword evidence="4 6" id="KW-1133">Transmembrane helix</keyword>
<reference evidence="8 9" key="1">
    <citation type="submission" date="2024-05" db="EMBL/GenBank/DDBJ databases">
        <title>Three bacterial strains, DH-69, EH-24, and ECK-19 isolated from coastal sediments.</title>
        <authorList>
            <person name="Ye Y.-Q."/>
            <person name="Du Z.-J."/>
        </authorList>
    </citation>
    <scope>NUCLEOTIDE SEQUENCE [LARGE SCALE GENOMIC DNA]</scope>
    <source>
        <strain evidence="8 9">ECK-19</strain>
    </source>
</reference>
<evidence type="ECO:0000259" key="7">
    <source>
        <dbReference type="Pfam" id="PF00892"/>
    </source>
</evidence>
<sequence length="301" mass="32085">MSVREVSLLGLICLVWGFHFIIIKTAVGILPPIFYAAVRLFLVAIIMSPFLRWRPKDMVFVFIGGLCLGAFNYAFMFTGVELATASTAAIAMELTVPFATILAILFLGDKPGWRRILGITLAFVGVAIIALGDNSNGDAGAHVGLGIGLVAAGAFTEAVGAVIVKRTTTFKPHELLAWFSVIGTIGLSIMTVLFESGQLEAVQSANKWLVVGLILYSALGASIFGHTTYYWLLQRLPISLVAPSVLFTTLLAITFGVVLLGDPFGPRMIIGGLMTLAGVGVVLLRNVKKQAKNDAFVEPQG</sequence>
<keyword evidence="5 6" id="KW-0472">Membrane</keyword>
<evidence type="ECO:0000313" key="9">
    <source>
        <dbReference type="Proteomes" id="UP001560685"/>
    </source>
</evidence>
<name>A0ABV3Z4V2_9PROT</name>
<feature type="domain" description="EamA" evidence="7">
    <location>
        <begin position="8"/>
        <end position="130"/>
    </location>
</feature>
<dbReference type="InterPro" id="IPR037185">
    <property type="entry name" value="EmrE-like"/>
</dbReference>
<evidence type="ECO:0000256" key="6">
    <source>
        <dbReference type="SAM" id="Phobius"/>
    </source>
</evidence>
<feature type="transmembrane region" description="Helical" evidence="6">
    <location>
        <begin position="267"/>
        <end position="284"/>
    </location>
</feature>
<keyword evidence="9" id="KW-1185">Reference proteome</keyword>
<comment type="subcellular location">
    <subcellularLocation>
        <location evidence="1">Membrane</location>
        <topology evidence="1">Multi-pass membrane protein</topology>
    </subcellularLocation>
</comment>
<dbReference type="InterPro" id="IPR050638">
    <property type="entry name" value="AA-Vitamin_Transporters"/>
</dbReference>
<feature type="transmembrane region" description="Helical" evidence="6">
    <location>
        <begin position="113"/>
        <end position="131"/>
    </location>
</feature>
<dbReference type="Proteomes" id="UP001560685">
    <property type="component" value="Unassembled WGS sequence"/>
</dbReference>
<dbReference type="SUPFAM" id="SSF103481">
    <property type="entry name" value="Multidrug resistance efflux transporter EmrE"/>
    <property type="match status" value="2"/>
</dbReference>
<feature type="transmembrane region" description="Helical" evidence="6">
    <location>
        <begin position="175"/>
        <end position="194"/>
    </location>
</feature>
<feature type="transmembrane region" description="Helical" evidence="6">
    <location>
        <begin position="7"/>
        <end position="27"/>
    </location>
</feature>
<evidence type="ECO:0000313" key="8">
    <source>
        <dbReference type="EMBL" id="MEX6633518.1"/>
    </source>
</evidence>
<dbReference type="EMBL" id="JBEHZE010000001">
    <property type="protein sequence ID" value="MEX6633518.1"/>
    <property type="molecule type" value="Genomic_DNA"/>
</dbReference>
<evidence type="ECO:0000256" key="3">
    <source>
        <dbReference type="ARBA" id="ARBA00022692"/>
    </source>
</evidence>
<feature type="transmembrane region" description="Helical" evidence="6">
    <location>
        <begin position="82"/>
        <end position="106"/>
    </location>
</feature>
<protein>
    <submittedName>
        <fullName evidence="8">DMT family transporter</fullName>
    </submittedName>
</protein>
<feature type="transmembrane region" description="Helical" evidence="6">
    <location>
        <begin position="143"/>
        <end position="163"/>
    </location>
</feature>
<dbReference type="PANTHER" id="PTHR32322">
    <property type="entry name" value="INNER MEMBRANE TRANSPORTER"/>
    <property type="match status" value="1"/>
</dbReference>
<feature type="domain" description="EamA" evidence="7">
    <location>
        <begin position="145"/>
        <end position="283"/>
    </location>
</feature>
<accession>A0ABV3Z4V2</accession>
<evidence type="ECO:0000256" key="2">
    <source>
        <dbReference type="ARBA" id="ARBA00007362"/>
    </source>
</evidence>
<gene>
    <name evidence="8" type="ORF">ABFZ84_08140</name>
</gene>
<feature type="transmembrane region" description="Helical" evidence="6">
    <location>
        <begin position="214"/>
        <end position="233"/>
    </location>
</feature>
<organism evidence="8 9">
    <name type="scientific">Hyphococcus lacteus</name>
    <dbReference type="NCBI Taxonomy" id="3143536"/>
    <lineage>
        <taxon>Bacteria</taxon>
        <taxon>Pseudomonadati</taxon>
        <taxon>Pseudomonadota</taxon>
        <taxon>Alphaproteobacteria</taxon>
        <taxon>Parvularculales</taxon>
        <taxon>Parvularculaceae</taxon>
        <taxon>Hyphococcus</taxon>
    </lineage>
</organism>
<evidence type="ECO:0000256" key="1">
    <source>
        <dbReference type="ARBA" id="ARBA00004141"/>
    </source>
</evidence>
<feature type="transmembrane region" description="Helical" evidence="6">
    <location>
        <begin position="240"/>
        <end position="261"/>
    </location>
</feature>
<dbReference type="RefSeq" id="WP_369313488.1">
    <property type="nucleotide sequence ID" value="NZ_JBEHZE010000001.1"/>
</dbReference>
<comment type="similarity">
    <text evidence="2">Belongs to the EamA transporter family.</text>
</comment>
<dbReference type="Pfam" id="PF00892">
    <property type="entry name" value="EamA"/>
    <property type="match status" value="2"/>
</dbReference>